<feature type="region of interest" description="Disordered" evidence="1">
    <location>
        <begin position="33"/>
        <end position="130"/>
    </location>
</feature>
<dbReference type="Proteomes" id="UP001168098">
    <property type="component" value="Unassembled WGS sequence"/>
</dbReference>
<dbReference type="EMBL" id="JARBHA010000007">
    <property type="protein sequence ID" value="KAJ9696304.1"/>
    <property type="molecule type" value="Genomic_DNA"/>
</dbReference>
<name>A0AA38ZWF8_VITRO</name>
<keyword evidence="3" id="KW-1185">Reference proteome</keyword>
<evidence type="ECO:0000313" key="3">
    <source>
        <dbReference type="Proteomes" id="UP001168098"/>
    </source>
</evidence>
<feature type="compositionally biased region" description="Basic and acidic residues" evidence="1">
    <location>
        <begin position="116"/>
        <end position="127"/>
    </location>
</feature>
<accession>A0AA38ZWF8</accession>
<gene>
    <name evidence="2" type="ORF">PVL29_008504</name>
</gene>
<sequence length="163" mass="18324">MQKEEYDSKPLGICHRLFNLVLSRLIGFRPPVSTDVPIEYKNRGDKKRGSPQAQLQKGPETVPVKDQRNELPAVRDIAISNGKTSADQLQDKGPPMVMPNPKKGGKASGTAGKVRLPIEEGNMKERPWPSVTLVTNINEMSDDFIRQRKEAMQRTNTMEPKKF</sequence>
<evidence type="ECO:0000313" key="2">
    <source>
        <dbReference type="EMBL" id="KAJ9696304.1"/>
    </source>
</evidence>
<dbReference type="AlphaFoldDB" id="A0AA38ZWF8"/>
<evidence type="ECO:0000256" key="1">
    <source>
        <dbReference type="SAM" id="MobiDB-lite"/>
    </source>
</evidence>
<reference evidence="2 3" key="1">
    <citation type="journal article" date="2023" name="BMC Biotechnol.">
        <title>Vitis rotundifolia cv Carlos genome sequencing.</title>
        <authorList>
            <person name="Huff M."/>
            <person name="Hulse-Kemp A."/>
            <person name="Scheffler B."/>
            <person name="Youngblood R."/>
            <person name="Simpson S."/>
            <person name="Babiker E."/>
            <person name="Staton M."/>
        </authorList>
    </citation>
    <scope>NUCLEOTIDE SEQUENCE [LARGE SCALE GENOMIC DNA]</scope>
    <source>
        <tissue evidence="2">Leaf</tissue>
    </source>
</reference>
<proteinExistence type="predicted"/>
<comment type="caution">
    <text evidence="2">The sequence shown here is derived from an EMBL/GenBank/DDBJ whole genome shotgun (WGS) entry which is preliminary data.</text>
</comment>
<organism evidence="2 3">
    <name type="scientific">Vitis rotundifolia</name>
    <name type="common">Muscadine grape</name>
    <dbReference type="NCBI Taxonomy" id="103349"/>
    <lineage>
        <taxon>Eukaryota</taxon>
        <taxon>Viridiplantae</taxon>
        <taxon>Streptophyta</taxon>
        <taxon>Embryophyta</taxon>
        <taxon>Tracheophyta</taxon>
        <taxon>Spermatophyta</taxon>
        <taxon>Magnoliopsida</taxon>
        <taxon>eudicotyledons</taxon>
        <taxon>Gunneridae</taxon>
        <taxon>Pentapetalae</taxon>
        <taxon>rosids</taxon>
        <taxon>Vitales</taxon>
        <taxon>Vitaceae</taxon>
        <taxon>Viteae</taxon>
        <taxon>Vitis</taxon>
    </lineage>
</organism>
<protein>
    <submittedName>
        <fullName evidence="2">Uncharacterized protein</fullName>
    </submittedName>
</protein>